<evidence type="ECO:0000313" key="1">
    <source>
        <dbReference type="EMBL" id="VVE39444.1"/>
    </source>
</evidence>
<sequence length="47" mass="4968">MMIVASIRREASPADQPHAMRACAAHPVRLSIRVSIRVPAAAAATLC</sequence>
<dbReference type="AlphaFoldDB" id="A0A5E4XSW3"/>
<proteinExistence type="predicted"/>
<gene>
    <name evidence="1" type="ORF">PNO31109_04072</name>
</gene>
<keyword evidence="2" id="KW-1185">Reference proteome</keyword>
<evidence type="ECO:0000313" key="2">
    <source>
        <dbReference type="Proteomes" id="UP000367825"/>
    </source>
</evidence>
<name>A0A5E4XSW3_9BURK</name>
<reference evidence="1 2" key="1">
    <citation type="submission" date="2019-08" db="EMBL/GenBank/DDBJ databases">
        <authorList>
            <person name="Peeters C."/>
        </authorList>
    </citation>
    <scope>NUCLEOTIDE SEQUENCE [LARGE SCALE GENOMIC DNA]</scope>
    <source>
        <strain evidence="1 2">LMG 31109</strain>
    </source>
</reference>
<protein>
    <submittedName>
        <fullName evidence="1">Uncharacterized protein</fullName>
    </submittedName>
</protein>
<dbReference type="RefSeq" id="WP_174966487.1">
    <property type="nucleotide sequence ID" value="NZ_CABPSC010000021.1"/>
</dbReference>
<dbReference type="EMBL" id="CABPSC010000021">
    <property type="protein sequence ID" value="VVE39444.1"/>
    <property type="molecule type" value="Genomic_DNA"/>
</dbReference>
<dbReference type="Proteomes" id="UP000367825">
    <property type="component" value="Unassembled WGS sequence"/>
</dbReference>
<accession>A0A5E4XSW3</accession>
<organism evidence="1 2">
    <name type="scientific">Pandoraea nosoerga</name>
    <dbReference type="NCBI Taxonomy" id="2508296"/>
    <lineage>
        <taxon>Bacteria</taxon>
        <taxon>Pseudomonadati</taxon>
        <taxon>Pseudomonadota</taxon>
        <taxon>Betaproteobacteria</taxon>
        <taxon>Burkholderiales</taxon>
        <taxon>Burkholderiaceae</taxon>
        <taxon>Pandoraea</taxon>
    </lineage>
</organism>